<evidence type="ECO:0000313" key="2">
    <source>
        <dbReference type="Proteomes" id="UP000230025"/>
    </source>
</evidence>
<dbReference type="GO" id="GO:0009435">
    <property type="term" value="P:NAD+ biosynthetic process"/>
    <property type="evidence" value="ECO:0007669"/>
    <property type="project" value="UniProtKB-UniPathway"/>
</dbReference>
<dbReference type="InterPro" id="IPR003473">
    <property type="entry name" value="NadA"/>
</dbReference>
<protein>
    <submittedName>
        <fullName evidence="1">Quinolinate synthase</fullName>
    </submittedName>
</protein>
<evidence type="ECO:0000313" key="1">
    <source>
        <dbReference type="EMBL" id="PIW31085.1"/>
    </source>
</evidence>
<name>A0A2M7GUT3_9BACT</name>
<dbReference type="UniPathway" id="UPA00253">
    <property type="reaction ID" value="UER00327"/>
</dbReference>
<accession>A0A2M7GUT3</accession>
<feature type="non-terminal residue" evidence="1">
    <location>
        <position position="1"/>
    </location>
</feature>
<comment type="caution">
    <text evidence="1">The sequence shown here is derived from an EMBL/GenBank/DDBJ whole genome shotgun (WGS) entry which is preliminary data.</text>
</comment>
<reference evidence="2" key="1">
    <citation type="submission" date="2017-09" db="EMBL/GenBank/DDBJ databases">
        <title>Depth-based differentiation of microbial function through sediment-hosted aquifers and enrichment of novel symbionts in the deep terrestrial subsurface.</title>
        <authorList>
            <person name="Probst A.J."/>
            <person name="Ladd B."/>
            <person name="Jarett J.K."/>
            <person name="Geller-Mcgrath D.E."/>
            <person name="Sieber C.M.K."/>
            <person name="Emerson J.B."/>
            <person name="Anantharaman K."/>
            <person name="Thomas B.C."/>
            <person name="Malmstrom R."/>
            <person name="Stieglmeier M."/>
            <person name="Klingl A."/>
            <person name="Woyke T."/>
            <person name="Ryan C.M."/>
            <person name="Banfield J.F."/>
        </authorList>
    </citation>
    <scope>NUCLEOTIDE SEQUENCE [LARGE SCALE GENOMIC DNA]</scope>
</reference>
<dbReference type="SUPFAM" id="SSF142754">
    <property type="entry name" value="NadA-like"/>
    <property type="match status" value="1"/>
</dbReference>
<dbReference type="GO" id="GO:0051539">
    <property type="term" value="F:4 iron, 4 sulfur cluster binding"/>
    <property type="evidence" value="ECO:0007669"/>
    <property type="project" value="InterPro"/>
</dbReference>
<dbReference type="InterPro" id="IPR036094">
    <property type="entry name" value="NadA_sf"/>
</dbReference>
<dbReference type="Gene3D" id="3.40.50.10800">
    <property type="entry name" value="NadA-like"/>
    <property type="match status" value="2"/>
</dbReference>
<dbReference type="Proteomes" id="UP000230025">
    <property type="component" value="Unassembled WGS sequence"/>
</dbReference>
<dbReference type="Pfam" id="PF02445">
    <property type="entry name" value="NadA"/>
    <property type="match status" value="1"/>
</dbReference>
<dbReference type="EMBL" id="PFFY01000359">
    <property type="protein sequence ID" value="PIW31085.1"/>
    <property type="molecule type" value="Genomic_DNA"/>
</dbReference>
<gene>
    <name evidence="1" type="ORF">COW28_07675</name>
</gene>
<proteinExistence type="predicted"/>
<dbReference type="GO" id="GO:0008987">
    <property type="term" value="F:quinolinate synthetase A activity"/>
    <property type="evidence" value="ECO:0007669"/>
    <property type="project" value="InterPro"/>
</dbReference>
<dbReference type="AlphaFoldDB" id="A0A2M7GUT3"/>
<organism evidence="1 2">
    <name type="scientific">bacterium (Candidatus Ratteibacteria) CG15_BIG_FIL_POST_REV_8_21_14_020_41_12</name>
    <dbReference type="NCBI Taxonomy" id="2014291"/>
    <lineage>
        <taxon>Bacteria</taxon>
        <taxon>Candidatus Ratteibacteria</taxon>
    </lineage>
</organism>
<sequence length="55" mass="6540">YPATDLALCPNMKLITLEKVLWALEDLQYEVKIPDNIRIRAKQAVERMLQIRREE</sequence>